<proteinExistence type="predicted"/>
<reference evidence="1 2" key="1">
    <citation type="journal article" date="2025" name="Anaerobe">
        <title>Description of Anaerococcus kampingiae sp. nov., Anaerococcus groningensis sp. nov., Anaerococcus martiniensis sp. nov., and Anaerococcus cruorum sp. nov., isolated from human clinical specimens.</title>
        <authorList>
            <person name="Boiten K.E."/>
            <person name="Meijer J."/>
            <person name="van Wezel E.M."/>
            <person name="Veloo A.C.M."/>
        </authorList>
    </citation>
    <scope>NUCLEOTIDE SEQUENCE [LARGE SCALE GENOMIC DNA]</scope>
    <source>
        <strain evidence="1 2">ENR1039</strain>
    </source>
</reference>
<dbReference type="EMBL" id="JBGMEH010000001">
    <property type="protein sequence ID" value="MFO3715229.1"/>
    <property type="molecule type" value="Genomic_DNA"/>
</dbReference>
<name>A0ABW9MTT2_9FIRM</name>
<evidence type="ECO:0000313" key="1">
    <source>
        <dbReference type="EMBL" id="MFO3715229.1"/>
    </source>
</evidence>
<accession>A0ABW9MTT2</accession>
<organism evidence="1 2">
    <name type="scientific">Anaerococcus cruorum</name>
    <dbReference type="NCBI Taxonomy" id="3115617"/>
    <lineage>
        <taxon>Bacteria</taxon>
        <taxon>Bacillati</taxon>
        <taxon>Bacillota</taxon>
        <taxon>Tissierellia</taxon>
        <taxon>Tissierellales</taxon>
        <taxon>Peptoniphilaceae</taxon>
        <taxon>Anaerococcus</taxon>
    </lineage>
</organism>
<protein>
    <submittedName>
        <fullName evidence="1">Uncharacterized protein</fullName>
    </submittedName>
</protein>
<sequence>MKSISLIKKIEYKDDLSQTYPVTFVIDFDYDKEKAKSVFNEIKNQALLAYDTLTLGNNSFTIHIPLTSIPKITQILSSYKFNFYGVYVLYDNYLEDERGIK</sequence>
<evidence type="ECO:0000313" key="2">
    <source>
        <dbReference type="Proteomes" id="UP001638015"/>
    </source>
</evidence>
<gene>
    <name evidence="1" type="ORF">ACCQ40_00335</name>
</gene>
<comment type="caution">
    <text evidence="1">The sequence shown here is derived from an EMBL/GenBank/DDBJ whole genome shotgun (WGS) entry which is preliminary data.</text>
</comment>
<dbReference type="Proteomes" id="UP001638015">
    <property type="component" value="Unassembled WGS sequence"/>
</dbReference>
<dbReference type="RefSeq" id="WP_394012105.1">
    <property type="nucleotide sequence ID" value="NZ_JBGMEH010000001.1"/>
</dbReference>
<keyword evidence="2" id="KW-1185">Reference proteome</keyword>